<keyword evidence="2" id="KW-0472">Membrane</keyword>
<evidence type="ECO:0000259" key="3">
    <source>
        <dbReference type="Pfam" id="PF07928"/>
    </source>
</evidence>
<evidence type="ECO:0000313" key="5">
    <source>
        <dbReference type="Proteomes" id="UP000195521"/>
    </source>
</evidence>
<dbReference type="GO" id="GO:0042147">
    <property type="term" value="P:retrograde transport, endosome to Golgi"/>
    <property type="evidence" value="ECO:0007669"/>
    <property type="project" value="InterPro"/>
</dbReference>
<dbReference type="GO" id="GO:0005829">
    <property type="term" value="C:cytosol"/>
    <property type="evidence" value="ECO:0007669"/>
    <property type="project" value="GOC"/>
</dbReference>
<dbReference type="OrthoDB" id="10259024at2759"/>
<name>A0A1Y1JQP1_PLAGO</name>
<feature type="transmembrane region" description="Helical" evidence="2">
    <location>
        <begin position="314"/>
        <end position="336"/>
    </location>
</feature>
<keyword evidence="2" id="KW-1133">Transmembrane helix</keyword>
<organism evidence="4 5">
    <name type="scientific">Plasmodium gonderi</name>
    <dbReference type="NCBI Taxonomy" id="77519"/>
    <lineage>
        <taxon>Eukaryota</taxon>
        <taxon>Sar</taxon>
        <taxon>Alveolata</taxon>
        <taxon>Apicomplexa</taxon>
        <taxon>Aconoidasida</taxon>
        <taxon>Haemosporida</taxon>
        <taxon>Plasmodiidae</taxon>
        <taxon>Plasmodium</taxon>
        <taxon>Plasmodium (Plasmodium)</taxon>
    </lineage>
</organism>
<feature type="domain" description="Vacuolar protein sorting-associated protein 54 C-terminal" evidence="3">
    <location>
        <begin position="1152"/>
        <end position="1243"/>
    </location>
</feature>
<feature type="region of interest" description="Disordered" evidence="1">
    <location>
        <begin position="1341"/>
        <end position="1371"/>
    </location>
</feature>
<dbReference type="Proteomes" id="UP000195521">
    <property type="component" value="Unassembled WGS sequence"/>
</dbReference>
<proteinExistence type="predicted"/>
<protein>
    <recommendedName>
        <fullName evidence="3">Vacuolar protein sorting-associated protein 54 C-terminal domain-containing protein</fullName>
    </recommendedName>
</protein>
<dbReference type="GeneID" id="39750571"/>
<dbReference type="EMBL" id="BDQF01000015">
    <property type="protein sequence ID" value="GAW83825.1"/>
    <property type="molecule type" value="Genomic_DNA"/>
</dbReference>
<feature type="region of interest" description="Disordered" evidence="1">
    <location>
        <begin position="568"/>
        <end position="588"/>
    </location>
</feature>
<evidence type="ECO:0000256" key="1">
    <source>
        <dbReference type="SAM" id="MobiDB-lite"/>
    </source>
</evidence>
<accession>A0A1Y1JQP1</accession>
<feature type="compositionally biased region" description="Basic and acidic residues" evidence="1">
    <location>
        <begin position="1341"/>
        <end position="1369"/>
    </location>
</feature>
<keyword evidence="5" id="KW-1185">Reference proteome</keyword>
<keyword evidence="2" id="KW-0812">Transmembrane</keyword>
<dbReference type="OMA" id="ICKSHWY"/>
<comment type="caution">
    <text evidence="4">The sequence shown here is derived from an EMBL/GenBank/DDBJ whole genome shotgun (WGS) entry which is preliminary data.</text>
</comment>
<dbReference type="InterPro" id="IPR012501">
    <property type="entry name" value="Vps54_C"/>
</dbReference>
<dbReference type="Pfam" id="PF07928">
    <property type="entry name" value="Vps54"/>
    <property type="match status" value="1"/>
</dbReference>
<reference evidence="5" key="1">
    <citation type="submission" date="2017-04" db="EMBL/GenBank/DDBJ databases">
        <title>Plasmodium gonderi genome.</title>
        <authorList>
            <person name="Arisue N."/>
            <person name="Honma H."/>
            <person name="Kawai S."/>
            <person name="Tougan T."/>
            <person name="Tanabe K."/>
            <person name="Horii T."/>
        </authorList>
    </citation>
    <scope>NUCLEOTIDE SEQUENCE [LARGE SCALE GENOMIC DNA]</scope>
    <source>
        <strain evidence="5">ATCC 30045</strain>
    </source>
</reference>
<dbReference type="RefSeq" id="XP_028546414.1">
    <property type="nucleotide sequence ID" value="XM_028690613.1"/>
</dbReference>
<sequence>MDKQKKTNVVKENPWLKHRHSLIHISNVVKNENIQENRNGNGSEIEKYEDKSNEQIYGSLPTPDLEKINIRDFDQYIHYITKINTLNDVNIHNVDEINLDHFENVLKNPSKYIEIRKCTENFSQRGATNWDNLDTINHLSSCDHFESQWKKDYDSFFSDDSKCNMSTLVQEQKVLIENLDTIDRSINVLISKDFQNYLHIITVMKNIRNEIESTHDEIKSLKTHVNDIKGMLLKNIHLKKHNDLKKKCIKVNYVLKKFMYFQTLLKVLKKSLQKNKIYHCLAVVNKIFKIYNFFRKFFFFQYFQKYFSNFNILYLKNFISQNFLFSFFYYTLLFLFRSKRRKGHLYSVHKLNKCLRHYLVRPNDWNHLQGSNRSLEDEAIHRSNKTRCGFATTRESNIYMSYFNSNFDHTLPKNRKSCDYASKDTNIHKSENQREKKKIKNFVKFHKLMNKEFMRLLYREKKKIIKYKKRKNDVKFFVKQWNYTSNTYFCKKRNKKFKMDEQISQLNKIFTPSLLFNNFFDSLKRFCRNQNYFIPFVDNLFYQSLSESILLMQCDQICHIPEETSFGEVKGNKPDGSSTIEGENFKPEGSPTIEGENFKLDRSNIHMENMLDKHGTQNELKYSEWNKDIQSACKNRMRLGKEKKNKNQCYERGKIHTLYLLSEKKGNTNRHSNKIINSICEYLVIKKCKRKKNFEFHEKETINMLHRHIGLFPTVNLMHFLNKFFSKIKIVYSNINKWTSFLIRKTITVILDDAYMNTFKIHIPFLISHGSYFQLVKKKKFLNMMKHVFIKYWKNYQNIQYFLFNKFLEKLNDILNERKKYNLHLGINQMISMHRTILPIFLFIHRKRYQLRKIYLHIFLLSIFSLLRNKRQAKHAHKLISLSHKNPTNVSRLYKQPIRNNLVKKSFNVRICLTKNFLTLIKKVTLLNCISKRRNEQKMRIRKNALVSLYLWNKTKHQTCETHIGEDNLIMERSNDETNKIDNQFDKHTGKNLPVEEDPLREYHQRYLPSTPYKNLCVTNSLLISNQLFYLSVKRRKLLLRLEKKKKKKKQQDMVNFIKIIKRKTMLKKNFKFMHIPDEKKYYNKITKYIKSESIIAINNFYEFKNIQMHKSLELEKWNILDDIPYEVNTQLEKYFKIKNKDTNKLLINNKLYYLTNSSISFLCILFQYVHFMLSLPLISNEIVTKVLNFYDKQFFTNIHHFIINGHAVTNSTLKSITIKILALVINTVDFTESILIQIYSIWYKLGEFFHRERKIISTGNSTNTGVVTNVITDTNTSMHNGMKSRDIKLSQCVQNINSQCIDKDSFRTPNGMIIQILGDVKTDSCGNKILTTIFPETEQKTHNPFDTSSRDKNCKSEKKNTGKGEKNSIYRNNVNSINHSEIMIPIKISEKHISTEMLQDVKSHEVSSVFVGYKKCITHFSKLHRYYIPHDIKLFRQEWQNASANFKRVLDKSFLLRKKLSQKIVDILSTRFDYYTNIWLASDNMIKNQIVNSLNYECDILPYGMQLRSTCKLLTTYLPEEDTKSIYRELFQDIVNRFSLRINVLKGNDKYKQVITRLLQDHLTEKSEIDQLILHYYNYEFKAKITHIINKNVGDKIIIDITNVLIILYKIPFLCEIIETFLNDFLQICKSHWYVTIDPFVILSKKCKK</sequence>
<gene>
    <name evidence="4" type="ORF">PGO_146230</name>
</gene>
<evidence type="ECO:0000313" key="4">
    <source>
        <dbReference type="EMBL" id="GAW83825.1"/>
    </source>
</evidence>
<evidence type="ECO:0000256" key="2">
    <source>
        <dbReference type="SAM" id="Phobius"/>
    </source>
</evidence>